<dbReference type="SUPFAM" id="SSF142921">
    <property type="entry name" value="WGR domain-like"/>
    <property type="match status" value="1"/>
</dbReference>
<dbReference type="InterPro" id="IPR004102">
    <property type="entry name" value="Poly(ADP-ribose)pol_reg_dom"/>
</dbReference>
<dbReference type="Gene3D" id="2.20.140.10">
    <property type="entry name" value="WGR domain"/>
    <property type="match status" value="1"/>
</dbReference>
<dbReference type="InterPro" id="IPR008893">
    <property type="entry name" value="WGR_domain"/>
</dbReference>
<dbReference type="Gene3D" id="3.90.228.10">
    <property type="match status" value="1"/>
</dbReference>
<dbReference type="Pfam" id="PF00644">
    <property type="entry name" value="PARP"/>
    <property type="match status" value="1"/>
</dbReference>
<dbReference type="PROSITE" id="PS51059">
    <property type="entry name" value="PARP_CATALYTIC"/>
    <property type="match status" value="1"/>
</dbReference>
<dbReference type="GO" id="GO:0016779">
    <property type="term" value="F:nucleotidyltransferase activity"/>
    <property type="evidence" value="ECO:0007669"/>
    <property type="project" value="UniProtKB-KW"/>
</dbReference>
<dbReference type="Proteomes" id="UP000219922">
    <property type="component" value="Unassembled WGS sequence"/>
</dbReference>
<evidence type="ECO:0000256" key="6">
    <source>
        <dbReference type="ARBA" id="ARBA00033987"/>
    </source>
</evidence>
<evidence type="ECO:0000256" key="5">
    <source>
        <dbReference type="ARBA" id="ARBA00023027"/>
    </source>
</evidence>
<dbReference type="InterPro" id="IPR036616">
    <property type="entry name" value="Poly(ADP-ribose)pol_reg_dom_sf"/>
</dbReference>
<evidence type="ECO:0000259" key="8">
    <source>
        <dbReference type="PROSITE" id="PS51060"/>
    </source>
</evidence>
<feature type="domain" description="WGR" evidence="9">
    <location>
        <begin position="25"/>
        <end position="113"/>
    </location>
</feature>
<dbReference type="EC" id="2.4.2.30" evidence="1"/>
<evidence type="ECO:0000256" key="3">
    <source>
        <dbReference type="ARBA" id="ARBA00022679"/>
    </source>
</evidence>
<organism evidence="10 11">
    <name type="scientific">Bacillus cereus</name>
    <dbReference type="NCBI Taxonomy" id="1396"/>
    <lineage>
        <taxon>Bacteria</taxon>
        <taxon>Bacillati</taxon>
        <taxon>Bacillota</taxon>
        <taxon>Bacilli</taxon>
        <taxon>Bacillales</taxon>
        <taxon>Bacillaceae</taxon>
        <taxon>Bacillus</taxon>
        <taxon>Bacillus cereus group</taxon>
    </lineage>
</organism>
<keyword evidence="2" id="KW-0328">Glycosyltransferase</keyword>
<dbReference type="PANTHER" id="PTHR10459">
    <property type="entry name" value="DNA LIGASE"/>
    <property type="match status" value="1"/>
</dbReference>
<dbReference type="PANTHER" id="PTHR10459:SF60">
    <property type="entry name" value="POLY [ADP-RIBOSE] POLYMERASE 2"/>
    <property type="match status" value="1"/>
</dbReference>
<dbReference type="InterPro" id="IPR049809">
    <property type="entry name" value="YehF/YfeS-like_WGR"/>
</dbReference>
<dbReference type="GO" id="GO:0003950">
    <property type="term" value="F:NAD+ poly-ADP-ribosyltransferase activity"/>
    <property type="evidence" value="ECO:0007669"/>
    <property type="project" value="UniProtKB-EC"/>
</dbReference>
<dbReference type="Pfam" id="PF02877">
    <property type="entry name" value="PARP_reg"/>
    <property type="match status" value="1"/>
</dbReference>
<dbReference type="InterPro" id="IPR050800">
    <property type="entry name" value="ARTD/PARP"/>
</dbReference>
<dbReference type="SMART" id="SM00773">
    <property type="entry name" value="WGR"/>
    <property type="match status" value="1"/>
</dbReference>
<evidence type="ECO:0000256" key="4">
    <source>
        <dbReference type="ARBA" id="ARBA00022695"/>
    </source>
</evidence>
<dbReference type="GO" id="GO:0070212">
    <property type="term" value="P:protein poly-ADP-ribosylation"/>
    <property type="evidence" value="ECO:0007669"/>
    <property type="project" value="TreeGrafter"/>
</dbReference>
<comment type="caution">
    <text evidence="10">The sequence shown here is derived from an EMBL/GenBank/DDBJ whole genome shotgun (WGS) entry which is preliminary data.</text>
</comment>
<dbReference type="PROSITE" id="PS51060">
    <property type="entry name" value="PARP_ALPHA_HD"/>
    <property type="match status" value="1"/>
</dbReference>
<feature type="domain" description="PARP alpha-helical" evidence="8">
    <location>
        <begin position="133"/>
        <end position="257"/>
    </location>
</feature>
<evidence type="ECO:0000256" key="2">
    <source>
        <dbReference type="ARBA" id="ARBA00022676"/>
    </source>
</evidence>
<evidence type="ECO:0000259" key="9">
    <source>
        <dbReference type="PROSITE" id="PS51977"/>
    </source>
</evidence>
<keyword evidence="5" id="KW-0520">NAD</keyword>
<keyword evidence="3" id="KW-0808">Transferase</keyword>
<dbReference type="CDD" id="cd07996">
    <property type="entry name" value="WGR_MMR_like"/>
    <property type="match status" value="1"/>
</dbReference>
<dbReference type="PROSITE" id="PS51977">
    <property type="entry name" value="WGR"/>
    <property type="match status" value="1"/>
</dbReference>
<feature type="domain" description="PARP catalytic" evidence="7">
    <location>
        <begin position="259"/>
        <end position="457"/>
    </location>
</feature>
<proteinExistence type="predicted"/>
<sequence length="457" mass="52251">MRNDDNKQRVSSLGLKAESYKEILNYDVLKKGSLNFFDVVKNSNKFYTIELHKCDGYFRISTEYGRLGVTSKKDQRIAMSLDIAEKEYNKLLKGKLSKGYKEVELAQSNTGSDKAKELVNLDEVKVKKVKKVKSKLHQSVQEFVSQIYKEAQVQLNYLAVGNNDNQNSSPLGKLTVNQINKGRSILQEISDIINKKTHIMIDDVLELSNKYYMHIPKAFGLRISKEDVAIRTLNEINDQMNILKFYEDSLRMGNIMYNDNIDERYKQLASDIAPLAKNTKVYKQLVDYVVNSQSRHHNVNLEVKRIFTLSQKNAPEFDDSVGNTKLLFHGTRSANLPGILSTHIKMPNQLKGVYITGAMFGPGIYFADQSTKSSQYACARFGGNPNKFDTAFLLVSEVALGRIKEEKNARYHIQAPAGYDSVKGVEGSSLLHNEYIIYRENQHQLKYIIEFQPKRRR</sequence>
<dbReference type="InterPro" id="IPR012317">
    <property type="entry name" value="Poly(ADP-ribose)pol_cat_dom"/>
</dbReference>
<reference evidence="10 11" key="1">
    <citation type="submission" date="2017-09" db="EMBL/GenBank/DDBJ databases">
        <title>Large-scale bioinformatics analysis of Bacillus genomes uncovers conserved roles of natural products in bacterial physiology.</title>
        <authorList>
            <consortium name="Agbiome Team Llc"/>
            <person name="Bleich R.M."/>
            <person name="Grubbs K.J."/>
            <person name="Santa Maria K.C."/>
            <person name="Allen S.E."/>
            <person name="Farag S."/>
            <person name="Shank E.A."/>
            <person name="Bowers A."/>
        </authorList>
    </citation>
    <scope>NUCLEOTIDE SEQUENCE [LARGE SCALE GENOMIC DNA]</scope>
    <source>
        <strain evidence="10 11">AFS092789</strain>
    </source>
</reference>
<dbReference type="GO" id="GO:1990404">
    <property type="term" value="F:NAD+-protein mono-ADP-ribosyltransferase activity"/>
    <property type="evidence" value="ECO:0007669"/>
    <property type="project" value="TreeGrafter"/>
</dbReference>
<comment type="catalytic activity">
    <reaction evidence="6">
        <text>NAD(+) + (ADP-D-ribosyl)n-acceptor = nicotinamide + (ADP-D-ribosyl)n+1-acceptor + H(+).</text>
        <dbReference type="EC" id="2.4.2.30"/>
    </reaction>
</comment>
<keyword evidence="4" id="KW-0548">Nucleotidyltransferase</keyword>
<dbReference type="AlphaFoldDB" id="A0A9X6SSI2"/>
<accession>A0A9X6SSI2</accession>
<evidence type="ECO:0000313" key="10">
    <source>
        <dbReference type="EMBL" id="PDZ94390.1"/>
    </source>
</evidence>
<dbReference type="InterPro" id="IPR036930">
    <property type="entry name" value="WGR_dom_sf"/>
</dbReference>
<protein>
    <recommendedName>
        <fullName evidence="1">NAD(+) ADP-ribosyltransferase</fullName>
        <ecNumber evidence="1">2.4.2.30</ecNumber>
    </recommendedName>
</protein>
<evidence type="ECO:0000259" key="7">
    <source>
        <dbReference type="PROSITE" id="PS51059"/>
    </source>
</evidence>
<evidence type="ECO:0000313" key="11">
    <source>
        <dbReference type="Proteomes" id="UP000219922"/>
    </source>
</evidence>
<name>A0A9X6SSI2_BACCE</name>
<evidence type="ECO:0000256" key="1">
    <source>
        <dbReference type="ARBA" id="ARBA00012020"/>
    </source>
</evidence>
<dbReference type="GO" id="GO:0006302">
    <property type="term" value="P:double-strand break repair"/>
    <property type="evidence" value="ECO:0007669"/>
    <property type="project" value="TreeGrafter"/>
</dbReference>
<dbReference type="SUPFAM" id="SSF47587">
    <property type="entry name" value="Domain of poly(ADP-ribose) polymerase"/>
    <property type="match status" value="1"/>
</dbReference>
<dbReference type="Gene3D" id="1.20.142.10">
    <property type="entry name" value="Poly(ADP-ribose) polymerase, regulatory domain"/>
    <property type="match status" value="1"/>
</dbReference>
<dbReference type="EMBL" id="NVMX01000200">
    <property type="protein sequence ID" value="PDZ94390.1"/>
    <property type="molecule type" value="Genomic_DNA"/>
</dbReference>
<dbReference type="Pfam" id="PF05406">
    <property type="entry name" value="WGR"/>
    <property type="match status" value="1"/>
</dbReference>
<dbReference type="SUPFAM" id="SSF56399">
    <property type="entry name" value="ADP-ribosylation"/>
    <property type="match status" value="1"/>
</dbReference>
<gene>
    <name evidence="10" type="ORF">CON36_34115</name>
</gene>